<proteinExistence type="predicted"/>
<reference evidence="1" key="1">
    <citation type="submission" date="2020-05" db="UniProtKB">
        <authorList>
            <consortium name="EnsemblMetazoa"/>
        </authorList>
    </citation>
    <scope>IDENTIFICATION</scope>
    <source>
        <strain evidence="1">FUMOZ</strain>
    </source>
</reference>
<dbReference type="AlphaFoldDB" id="A0A182S4G4"/>
<sequence length="62" mass="6892">MNTGCYVGATRGTLSDVKIPLMSIESYHKALLGHCLASDAFGYIGKENECKRMRRIGVARWD</sequence>
<name>A0A182S4G4_ANOFN</name>
<organism evidence="1">
    <name type="scientific">Anopheles funestus</name>
    <name type="common">African malaria mosquito</name>
    <dbReference type="NCBI Taxonomy" id="62324"/>
    <lineage>
        <taxon>Eukaryota</taxon>
        <taxon>Metazoa</taxon>
        <taxon>Ecdysozoa</taxon>
        <taxon>Arthropoda</taxon>
        <taxon>Hexapoda</taxon>
        <taxon>Insecta</taxon>
        <taxon>Pterygota</taxon>
        <taxon>Neoptera</taxon>
        <taxon>Endopterygota</taxon>
        <taxon>Diptera</taxon>
        <taxon>Nematocera</taxon>
        <taxon>Culicoidea</taxon>
        <taxon>Culicidae</taxon>
        <taxon>Anophelinae</taxon>
        <taxon>Anopheles</taxon>
    </lineage>
</organism>
<evidence type="ECO:0000313" key="1">
    <source>
        <dbReference type="EnsemblMetazoa" id="AFUN015274-PA"/>
    </source>
</evidence>
<accession>A0A182S4G4</accession>
<dbReference type="EnsemblMetazoa" id="AFUN015274-RA">
    <property type="protein sequence ID" value="AFUN015274-PA"/>
    <property type="gene ID" value="AFUN015274"/>
</dbReference>
<dbReference type="VEuPathDB" id="VectorBase:AFUN015274"/>
<protein>
    <submittedName>
        <fullName evidence="1">Uncharacterized protein</fullName>
    </submittedName>
</protein>